<dbReference type="AlphaFoldDB" id="A0A1F5VKS7"/>
<evidence type="ECO:0000313" key="1">
    <source>
        <dbReference type="EMBL" id="OGF64052.1"/>
    </source>
</evidence>
<reference evidence="1 2" key="1">
    <citation type="journal article" date="2016" name="Nat. Commun.">
        <title>Thousands of microbial genomes shed light on interconnected biogeochemical processes in an aquifer system.</title>
        <authorList>
            <person name="Anantharaman K."/>
            <person name="Brown C.T."/>
            <person name="Hug L.A."/>
            <person name="Sharon I."/>
            <person name="Castelle C.J."/>
            <person name="Probst A.J."/>
            <person name="Thomas B.C."/>
            <person name="Singh A."/>
            <person name="Wilkins M.J."/>
            <person name="Karaoz U."/>
            <person name="Brodie E.L."/>
            <person name="Williams K.H."/>
            <person name="Hubbard S.S."/>
            <person name="Banfield J.F."/>
        </authorList>
    </citation>
    <scope>NUCLEOTIDE SEQUENCE [LARGE SCALE GENOMIC DNA]</scope>
</reference>
<dbReference type="Proteomes" id="UP000178943">
    <property type="component" value="Unassembled WGS sequence"/>
</dbReference>
<dbReference type="EMBL" id="MFGW01000141">
    <property type="protein sequence ID" value="OGF64052.1"/>
    <property type="molecule type" value="Genomic_DNA"/>
</dbReference>
<protein>
    <submittedName>
        <fullName evidence="1">Uncharacterized protein</fullName>
    </submittedName>
</protein>
<evidence type="ECO:0000313" key="2">
    <source>
        <dbReference type="Proteomes" id="UP000178943"/>
    </source>
</evidence>
<organism evidence="1 2">
    <name type="scientific">Candidatus Fischerbacteria bacterium RBG_13_37_8</name>
    <dbReference type="NCBI Taxonomy" id="1817863"/>
    <lineage>
        <taxon>Bacteria</taxon>
        <taxon>Candidatus Fischeribacteriota</taxon>
    </lineage>
</organism>
<accession>A0A1F5VKS7</accession>
<comment type="caution">
    <text evidence="1">The sequence shown here is derived from an EMBL/GenBank/DDBJ whole genome shotgun (WGS) entry which is preliminary data.</text>
</comment>
<proteinExistence type="predicted"/>
<name>A0A1F5VKS7_9BACT</name>
<sequence>MQLEMNLRETIKSLILKFEFSVAEKTIDEAIAKTTASTPEWFDLEILRAYIEFVKHSLFSREEAFSQLTIAFGKLEDLAQRMKAANYEDGLNWAQYYSGLCKYTQAEAKNDDFSLFKQTDEIWHDVEQKIIEGTDFLLIAELLLSKALLYEQYAKRGEMPAHHDPNVTVEFAIENMLDKVQEQFFKLLLKIGSKEDSELKMRLNYALARVKGLRDEKLGKMQEDLTKSGRIKVDALGSISYYFLTATKYAKDLEAAYFLCAIPLQLCKIISRYIYDSLQFDPPPDLNLRLGIFTQQIRDCLDTCKKYNIAFIAEQAVDLLSTVRDELLKNNIKIQI</sequence>
<gene>
    <name evidence="1" type="ORF">A2Y62_15425</name>
</gene>